<dbReference type="GO" id="GO:0000183">
    <property type="term" value="P:rDNA heterochromatin formation"/>
    <property type="evidence" value="ECO:0007669"/>
    <property type="project" value="TreeGrafter"/>
</dbReference>
<dbReference type="Pfam" id="PF25823">
    <property type="entry name" value="Ams2-SPT21_N"/>
    <property type="match status" value="1"/>
</dbReference>
<accession>A0A0M8MUI3</accession>
<dbReference type="GO" id="GO:0030466">
    <property type="term" value="P:silent mating-type cassette heterochromatin formation"/>
    <property type="evidence" value="ECO:0007669"/>
    <property type="project" value="TreeGrafter"/>
</dbReference>
<feature type="compositionally biased region" description="Polar residues" evidence="1">
    <location>
        <begin position="239"/>
        <end position="259"/>
    </location>
</feature>
<keyword evidence="4" id="KW-1185">Reference proteome</keyword>
<name>A0A0M8MUI3_ESCWE</name>
<dbReference type="OrthoDB" id="3199820at2759"/>
<dbReference type="PANTHER" id="PTHR39147">
    <property type="entry name" value="PROTEIN SPT21"/>
    <property type="match status" value="1"/>
</dbReference>
<evidence type="ECO:0000259" key="2">
    <source>
        <dbReference type="Pfam" id="PF25823"/>
    </source>
</evidence>
<feature type="region of interest" description="Disordered" evidence="1">
    <location>
        <begin position="167"/>
        <end position="195"/>
    </location>
</feature>
<dbReference type="EMBL" id="LGSR01000020">
    <property type="protein sequence ID" value="KOS19666.1"/>
    <property type="molecule type" value="Genomic_DNA"/>
</dbReference>
<organism evidence="3 4">
    <name type="scientific">Escovopsis weberi</name>
    <dbReference type="NCBI Taxonomy" id="150374"/>
    <lineage>
        <taxon>Eukaryota</taxon>
        <taxon>Fungi</taxon>
        <taxon>Dikarya</taxon>
        <taxon>Ascomycota</taxon>
        <taxon>Pezizomycotina</taxon>
        <taxon>Sordariomycetes</taxon>
        <taxon>Hypocreomycetidae</taxon>
        <taxon>Hypocreales</taxon>
        <taxon>Hypocreaceae</taxon>
        <taxon>Escovopsis</taxon>
    </lineage>
</organism>
<dbReference type="STRING" id="150374.A0A0M8MUI3"/>
<feature type="compositionally biased region" description="Pro residues" evidence="1">
    <location>
        <begin position="183"/>
        <end position="193"/>
    </location>
</feature>
<dbReference type="GO" id="GO:0006357">
    <property type="term" value="P:regulation of transcription by RNA polymerase II"/>
    <property type="evidence" value="ECO:0007669"/>
    <property type="project" value="TreeGrafter"/>
</dbReference>
<sequence>MYSNHSNNGINRGMAGMPTASEVDEYGVQTRTMGLKVHYTFDKEAKVQCLARCPQLLQIQTAAIDDKLTIGLVDLRTCIHVITEASPEITHQDCDYTIYAVDHSEPDLPLVGYGLLSWTIDSLLRGNPMGQPPKMVTGRVARNVLGVFGGGSRETLEVRLKLSEMAKPHRPVNHPAVEQTPSRPLPTPAPAPAPTETAMIPTGHSEWTSFLQSNPQIGQPVSQMAQQPAGRELLPRTTPPAQNVKQTDPAETTNRTAQGQAAEETHRGQYLGLRRRH</sequence>
<evidence type="ECO:0000313" key="4">
    <source>
        <dbReference type="Proteomes" id="UP000053831"/>
    </source>
</evidence>
<feature type="region of interest" description="Disordered" evidence="1">
    <location>
        <begin position="218"/>
        <end position="277"/>
    </location>
</feature>
<feature type="domain" description="Ams2/SPT21 N-terminal" evidence="2">
    <location>
        <begin position="28"/>
        <end position="164"/>
    </location>
</feature>
<dbReference type="PANTHER" id="PTHR39147:SF1">
    <property type="entry name" value="PROTEIN SPT21"/>
    <property type="match status" value="1"/>
</dbReference>
<reference evidence="3 4" key="1">
    <citation type="submission" date="2015-07" db="EMBL/GenBank/DDBJ databases">
        <title>The genome of the fungus Escovopsis weberi, a specialized disease agent of ant agriculture.</title>
        <authorList>
            <person name="de Man T.J."/>
            <person name="Stajich J.E."/>
            <person name="Kubicek C.P."/>
            <person name="Chenthamara K."/>
            <person name="Atanasova L."/>
            <person name="Druzhinina I.S."/>
            <person name="Birnbaum S."/>
            <person name="Barribeau S.M."/>
            <person name="Teiling C."/>
            <person name="Suen G."/>
            <person name="Currie C."/>
            <person name="Gerardo N.M."/>
        </authorList>
    </citation>
    <scope>NUCLEOTIDE SEQUENCE [LARGE SCALE GENOMIC DNA]</scope>
</reference>
<evidence type="ECO:0000313" key="3">
    <source>
        <dbReference type="EMBL" id="KOS19666.1"/>
    </source>
</evidence>
<proteinExistence type="predicted"/>
<gene>
    <name evidence="3" type="ORF">ESCO_000628</name>
</gene>
<dbReference type="AlphaFoldDB" id="A0A0M8MUI3"/>
<comment type="caution">
    <text evidence="3">The sequence shown here is derived from an EMBL/GenBank/DDBJ whole genome shotgun (WGS) entry which is preliminary data.</text>
</comment>
<dbReference type="InterPro" id="IPR057725">
    <property type="entry name" value="Ams2-SPT21_N"/>
</dbReference>
<dbReference type="InterPro" id="IPR042403">
    <property type="entry name" value="Spt21/Ams2"/>
</dbReference>
<evidence type="ECO:0000256" key="1">
    <source>
        <dbReference type="SAM" id="MobiDB-lite"/>
    </source>
</evidence>
<protein>
    <submittedName>
        <fullName evidence="3">CENP-A multicopy suppressor protein 2</fullName>
    </submittedName>
</protein>
<dbReference type="Proteomes" id="UP000053831">
    <property type="component" value="Unassembled WGS sequence"/>
</dbReference>